<gene>
    <name evidence="10" type="ORF">DLJ53_14880</name>
</gene>
<keyword evidence="5" id="KW-0812">Transmembrane</keyword>
<evidence type="ECO:0008006" key="12">
    <source>
        <dbReference type="Google" id="ProtNLM"/>
    </source>
</evidence>
<dbReference type="GO" id="GO:0015562">
    <property type="term" value="F:efflux transmembrane transporter activity"/>
    <property type="evidence" value="ECO:0007669"/>
    <property type="project" value="InterPro"/>
</dbReference>
<dbReference type="GO" id="GO:1990281">
    <property type="term" value="C:efflux pump complex"/>
    <property type="evidence" value="ECO:0007669"/>
    <property type="project" value="TreeGrafter"/>
</dbReference>
<organism evidence="10 11">
    <name type="scientific">Acuticoccus sediminis</name>
    <dbReference type="NCBI Taxonomy" id="2184697"/>
    <lineage>
        <taxon>Bacteria</taxon>
        <taxon>Pseudomonadati</taxon>
        <taxon>Pseudomonadota</taxon>
        <taxon>Alphaproteobacteria</taxon>
        <taxon>Hyphomicrobiales</taxon>
        <taxon>Amorphaceae</taxon>
        <taxon>Acuticoccus</taxon>
    </lineage>
</organism>
<proteinExistence type="inferred from homology"/>
<dbReference type="OrthoDB" id="9789368at2"/>
<keyword evidence="9" id="KW-0732">Signal</keyword>
<keyword evidence="4" id="KW-1134">Transmembrane beta strand</keyword>
<comment type="caution">
    <text evidence="10">The sequence shown here is derived from an EMBL/GenBank/DDBJ whole genome shotgun (WGS) entry which is preliminary data.</text>
</comment>
<evidence type="ECO:0000256" key="7">
    <source>
        <dbReference type="ARBA" id="ARBA00023237"/>
    </source>
</evidence>
<reference evidence="10 11" key="1">
    <citation type="submission" date="2018-05" db="EMBL/GenBank/DDBJ databases">
        <title>Acuticoccus sediminis sp. nov., isolated from deep-sea sediment of Indian Ocean.</title>
        <authorList>
            <person name="Liu X."/>
            <person name="Lai Q."/>
            <person name="Du Y."/>
            <person name="Sun F."/>
            <person name="Zhang X."/>
            <person name="Wang S."/>
            <person name="Shao Z."/>
        </authorList>
    </citation>
    <scope>NUCLEOTIDE SEQUENCE [LARGE SCALE GENOMIC DNA]</scope>
    <source>
        <strain evidence="10 11">PTG4-2</strain>
    </source>
</reference>
<evidence type="ECO:0000313" key="11">
    <source>
        <dbReference type="Proteomes" id="UP000249590"/>
    </source>
</evidence>
<dbReference type="PANTHER" id="PTHR30026:SF22">
    <property type="entry name" value="OUTER MEMBRANE EFFLUX PROTEIN"/>
    <property type="match status" value="1"/>
</dbReference>
<dbReference type="AlphaFoldDB" id="A0A8B2NTG7"/>
<accession>A0A8B2NTG7</accession>
<comment type="subcellular location">
    <subcellularLocation>
        <location evidence="1">Cell outer membrane</location>
    </subcellularLocation>
</comment>
<dbReference type="PROSITE" id="PS51257">
    <property type="entry name" value="PROKAR_LIPOPROTEIN"/>
    <property type="match status" value="1"/>
</dbReference>
<feature type="compositionally biased region" description="Basic and acidic residues" evidence="8">
    <location>
        <begin position="90"/>
        <end position="110"/>
    </location>
</feature>
<evidence type="ECO:0000256" key="1">
    <source>
        <dbReference type="ARBA" id="ARBA00004442"/>
    </source>
</evidence>
<dbReference type="InterPro" id="IPR010130">
    <property type="entry name" value="T1SS_OMP_TolC"/>
</dbReference>
<dbReference type="Gene3D" id="1.20.1600.10">
    <property type="entry name" value="Outer membrane efflux proteins (OEP)"/>
    <property type="match status" value="1"/>
</dbReference>
<keyword evidence="3" id="KW-0813">Transport</keyword>
<evidence type="ECO:0000256" key="4">
    <source>
        <dbReference type="ARBA" id="ARBA00022452"/>
    </source>
</evidence>
<evidence type="ECO:0000256" key="2">
    <source>
        <dbReference type="ARBA" id="ARBA00007613"/>
    </source>
</evidence>
<dbReference type="InterPro" id="IPR003423">
    <property type="entry name" value="OMP_efflux"/>
</dbReference>
<protein>
    <recommendedName>
        <fullName evidence="12">Outer membrane protein</fullName>
    </recommendedName>
</protein>
<dbReference type="GO" id="GO:0015288">
    <property type="term" value="F:porin activity"/>
    <property type="evidence" value="ECO:0007669"/>
    <property type="project" value="TreeGrafter"/>
</dbReference>
<comment type="similarity">
    <text evidence="2">Belongs to the outer membrane factor (OMF) (TC 1.B.17) family.</text>
</comment>
<evidence type="ECO:0000256" key="8">
    <source>
        <dbReference type="SAM" id="MobiDB-lite"/>
    </source>
</evidence>
<dbReference type="InterPro" id="IPR051906">
    <property type="entry name" value="TolC-like"/>
</dbReference>
<feature type="signal peptide" evidence="9">
    <location>
        <begin position="1"/>
        <end position="20"/>
    </location>
</feature>
<feature type="chain" id="PRO_5032636614" description="Outer membrane protein" evidence="9">
    <location>
        <begin position="21"/>
        <end position="557"/>
    </location>
</feature>
<evidence type="ECO:0000256" key="5">
    <source>
        <dbReference type="ARBA" id="ARBA00022692"/>
    </source>
</evidence>
<dbReference type="SUPFAM" id="SSF56954">
    <property type="entry name" value="Outer membrane efflux proteins (OEP)"/>
    <property type="match status" value="1"/>
</dbReference>
<dbReference type="EMBL" id="QHHQ01000003">
    <property type="protein sequence ID" value="RAI00545.1"/>
    <property type="molecule type" value="Genomic_DNA"/>
</dbReference>
<dbReference type="NCBIfam" id="TIGR01844">
    <property type="entry name" value="type_I_sec_TolC"/>
    <property type="match status" value="1"/>
</dbReference>
<keyword evidence="6" id="KW-0472">Membrane</keyword>
<evidence type="ECO:0000256" key="6">
    <source>
        <dbReference type="ARBA" id="ARBA00023136"/>
    </source>
</evidence>
<keyword evidence="7" id="KW-0998">Cell outer membrane</keyword>
<evidence type="ECO:0000256" key="9">
    <source>
        <dbReference type="SAM" id="SignalP"/>
    </source>
</evidence>
<dbReference type="RefSeq" id="WP_111346581.1">
    <property type="nucleotide sequence ID" value="NZ_QHHQ01000003.1"/>
</dbReference>
<keyword evidence="11" id="KW-1185">Reference proteome</keyword>
<sequence length="557" mass="59900">MRVILLLIVAIGLGSCGPRAAGPGPGDAFRAIEHADLSRRVAAPGASTAQFFVAPQSLHETPLITPPDASAELTEARTVVTVHPMPDDIDQPRVRYDTPVRDDPLTDTRYRGPLPDATPESDRLSDAFREAYLTNSIINRARADVRAADEDVAIARSSGRPTLTLGASAGLQSERDINVPTLSGSGSLTDDELSASVSLEVTQPLFRGFRTRNATRSATAGVHAERERLKATQQDVILATANAFLDVRRFRRGEALREQEVAFLHEQVAAAEARLRYGEGTRTDIDQAIARLGEAQTLLFDEAAAARAAEARFREYSNTDPGTLRLDIDVTKLMPASMSDAVRTGLARNPDIAQALHAVDAANFEVRALEGESLPSVSVSGRVGLDAGDSSADHTESAEVRLNFSMPLYQGGAVAARVRRAKESLSGARMDVDLARNRTRSDIASAWSAYQSSRQSVAAADASIGVARRAVNGLLEELRVGQRTTVDVLDAQRDLIRLEILRAGAERQRDAAAFQVLRQIGELDPAALGLGVPAYDPEEHYVAAKDRWSGFRTPSGS</sequence>
<dbReference type="Pfam" id="PF02321">
    <property type="entry name" value="OEP"/>
    <property type="match status" value="2"/>
</dbReference>
<dbReference type="GO" id="GO:0009279">
    <property type="term" value="C:cell outer membrane"/>
    <property type="evidence" value="ECO:0007669"/>
    <property type="project" value="UniProtKB-SubCell"/>
</dbReference>
<feature type="region of interest" description="Disordered" evidence="8">
    <location>
        <begin position="85"/>
        <end position="121"/>
    </location>
</feature>
<dbReference type="PANTHER" id="PTHR30026">
    <property type="entry name" value="OUTER MEMBRANE PROTEIN TOLC"/>
    <property type="match status" value="1"/>
</dbReference>
<dbReference type="Proteomes" id="UP000249590">
    <property type="component" value="Unassembled WGS sequence"/>
</dbReference>
<name>A0A8B2NTG7_9HYPH</name>
<evidence type="ECO:0000313" key="10">
    <source>
        <dbReference type="EMBL" id="RAI00545.1"/>
    </source>
</evidence>
<evidence type="ECO:0000256" key="3">
    <source>
        <dbReference type="ARBA" id="ARBA00022448"/>
    </source>
</evidence>